<dbReference type="EMBL" id="JACBNQ010000002">
    <property type="protein sequence ID" value="NYB73370.1"/>
    <property type="molecule type" value="Genomic_DNA"/>
</dbReference>
<dbReference type="Proteomes" id="UP000611629">
    <property type="component" value="Unassembled WGS sequence"/>
</dbReference>
<dbReference type="GO" id="GO:0004180">
    <property type="term" value="F:carboxypeptidase activity"/>
    <property type="evidence" value="ECO:0007669"/>
    <property type="project" value="TreeGrafter"/>
</dbReference>
<name>A0A974BIN6_SEDHY</name>
<evidence type="ECO:0000259" key="1">
    <source>
        <dbReference type="Pfam" id="PF04389"/>
    </source>
</evidence>
<dbReference type="Gene3D" id="3.40.630.10">
    <property type="entry name" value="Zn peptidases"/>
    <property type="match status" value="1"/>
</dbReference>
<feature type="domain" description="Peptidase M28" evidence="1">
    <location>
        <begin position="231"/>
        <end position="412"/>
    </location>
</feature>
<dbReference type="InterPro" id="IPR039373">
    <property type="entry name" value="Peptidase_M28B"/>
</dbReference>
<dbReference type="RefSeq" id="WP_179237049.1">
    <property type="nucleotide sequence ID" value="NZ_JACBNQ010000002.1"/>
</dbReference>
<dbReference type="PANTHER" id="PTHR10404">
    <property type="entry name" value="N-ACETYLATED-ALPHA-LINKED ACIDIC DIPEPTIDASE"/>
    <property type="match status" value="1"/>
</dbReference>
<dbReference type="InterPro" id="IPR046450">
    <property type="entry name" value="PA_dom_sf"/>
</dbReference>
<dbReference type="Gene3D" id="3.50.30.30">
    <property type="match status" value="1"/>
</dbReference>
<sequence length="581" mass="65962">MDNIERIINEVNKEKVRETVEWLTHNTPYRLAGSYDEKFAAEYITDRMKQYGLEVFNQEFYTYNSNPVSSELEIISPIAIKMDSLPCAHIKSTSEEGEVFEVVYLKSGSYDDYKGIDVSGKMVLVEVSYSPPVPEKARIASSMKAAGIICMNWGNDEEVICNRGLKAVWGNPTQNTLEDIPDITGISITRKDGLKMKELCVSGQTVKIKVKAEASREWSKVHQPLGILHGNGKSEQFILVASHIDAWMPGVTCNATGNATNLEICRILAKHKDELDRDIYFVFWNGHEIAEASGSTWFVDNNWNLINDKCIGYINIDSTGVRETEIFEIKASDELIEFAERNANDSVEIDAIRAMALKKIGDQSFMGIGVPAVAQRMSYTQEVMDRNHGATLGWWNHTCEDGLDKYDIETLYKDTRVTLSLIWKLAQSHILPYNFKKKFESMEDRVMALAQKYGSDFELASLCNEVSEAGKAVELIQKRAFKITDAARIEDYNRFVMIVSRLTTNVFQTYSEKYQQDSYGYTKLSAMVPLLADLDTLNSLDKDSFEYGMVVTQLVKNKNRISDAMKQVKDFAYLYDKILRI</sequence>
<organism evidence="2 3">
    <name type="scientific">Sedimentibacter hydroxybenzoicus DSM 7310</name>
    <dbReference type="NCBI Taxonomy" id="1123245"/>
    <lineage>
        <taxon>Bacteria</taxon>
        <taxon>Bacillati</taxon>
        <taxon>Bacillota</taxon>
        <taxon>Tissierellia</taxon>
        <taxon>Sedimentibacter</taxon>
    </lineage>
</organism>
<dbReference type="InterPro" id="IPR007484">
    <property type="entry name" value="Peptidase_M28"/>
</dbReference>
<dbReference type="SUPFAM" id="SSF53187">
    <property type="entry name" value="Zn-dependent exopeptidases"/>
    <property type="match status" value="1"/>
</dbReference>
<dbReference type="SUPFAM" id="SSF52025">
    <property type="entry name" value="PA domain"/>
    <property type="match status" value="1"/>
</dbReference>
<evidence type="ECO:0000313" key="2">
    <source>
        <dbReference type="EMBL" id="NYB73370.1"/>
    </source>
</evidence>
<dbReference type="AlphaFoldDB" id="A0A974BIN6"/>
<accession>A0A974BIN6</accession>
<evidence type="ECO:0000313" key="3">
    <source>
        <dbReference type="Proteomes" id="UP000611629"/>
    </source>
</evidence>
<comment type="caution">
    <text evidence="2">The sequence shown here is derived from an EMBL/GenBank/DDBJ whole genome shotgun (WGS) entry which is preliminary data.</text>
</comment>
<gene>
    <name evidence="2" type="ORF">HZF24_04370</name>
</gene>
<proteinExistence type="predicted"/>
<keyword evidence="3" id="KW-1185">Reference proteome</keyword>
<dbReference type="PANTHER" id="PTHR10404:SF46">
    <property type="entry name" value="VACUOLAR PROTEIN SORTING-ASSOCIATED PROTEIN 70"/>
    <property type="match status" value="1"/>
</dbReference>
<dbReference type="Pfam" id="PF04389">
    <property type="entry name" value="Peptidase_M28"/>
    <property type="match status" value="1"/>
</dbReference>
<protein>
    <submittedName>
        <fullName evidence="2">M28 family peptidase</fullName>
    </submittedName>
</protein>
<reference evidence="2" key="1">
    <citation type="submission" date="2020-07" db="EMBL/GenBank/DDBJ databases">
        <title>Genomic analysis of a strain of Sedimentibacter Hydroxybenzoicus DSM7310.</title>
        <authorList>
            <person name="Ma S."/>
        </authorList>
    </citation>
    <scope>NUCLEOTIDE SEQUENCE</scope>
    <source>
        <strain evidence="2">DSM 7310</strain>
    </source>
</reference>